<evidence type="ECO:0000313" key="11">
    <source>
        <dbReference type="Proteomes" id="UP000002171"/>
    </source>
</evidence>
<evidence type="ECO:0000256" key="4">
    <source>
        <dbReference type="ARBA" id="ARBA00023125"/>
    </source>
</evidence>
<dbReference type="CDD" id="cd00383">
    <property type="entry name" value="trans_reg_C"/>
    <property type="match status" value="1"/>
</dbReference>
<dbReference type="SUPFAM" id="SSF52172">
    <property type="entry name" value="CheY-like"/>
    <property type="match status" value="1"/>
</dbReference>
<dbReference type="InterPro" id="IPR001867">
    <property type="entry name" value="OmpR/PhoB-type_DNA-bd"/>
</dbReference>
<evidence type="ECO:0000313" key="10">
    <source>
        <dbReference type="EMBL" id="EAR61595.1"/>
    </source>
</evidence>
<dbReference type="InterPro" id="IPR016032">
    <property type="entry name" value="Sig_transdc_resp-reg_C-effctor"/>
</dbReference>
<accession>A0A7U8C7N1</accession>
<evidence type="ECO:0000256" key="3">
    <source>
        <dbReference type="ARBA" id="ARBA00023015"/>
    </source>
</evidence>
<feature type="domain" description="Response regulatory" evidence="8">
    <location>
        <begin position="9"/>
        <end position="121"/>
    </location>
</feature>
<dbReference type="Pfam" id="PF00486">
    <property type="entry name" value="Trans_reg_C"/>
    <property type="match status" value="1"/>
</dbReference>
<dbReference type="GO" id="GO:0006355">
    <property type="term" value="P:regulation of DNA-templated transcription"/>
    <property type="evidence" value="ECO:0007669"/>
    <property type="project" value="InterPro"/>
</dbReference>
<dbReference type="SUPFAM" id="SSF46894">
    <property type="entry name" value="C-terminal effector domain of the bipartite response regulators"/>
    <property type="match status" value="1"/>
</dbReference>
<evidence type="ECO:0000259" key="8">
    <source>
        <dbReference type="PROSITE" id="PS50110"/>
    </source>
</evidence>
<feature type="domain" description="OmpR/PhoB-type" evidence="9">
    <location>
        <begin position="135"/>
        <end position="231"/>
    </location>
</feature>
<dbReference type="OrthoDB" id="9802426at2"/>
<dbReference type="Gene3D" id="3.40.50.2300">
    <property type="match status" value="1"/>
</dbReference>
<dbReference type="SMART" id="SM00448">
    <property type="entry name" value="REC"/>
    <property type="match status" value="1"/>
</dbReference>
<keyword evidence="3" id="KW-0805">Transcription regulation</keyword>
<dbReference type="PROSITE" id="PS50110">
    <property type="entry name" value="RESPONSE_REGULATORY"/>
    <property type="match status" value="1"/>
</dbReference>
<dbReference type="GO" id="GO:0000156">
    <property type="term" value="F:phosphorelay response regulator activity"/>
    <property type="evidence" value="ECO:0007669"/>
    <property type="project" value="TreeGrafter"/>
</dbReference>
<dbReference type="InterPro" id="IPR001789">
    <property type="entry name" value="Sig_transdc_resp-reg_receiver"/>
</dbReference>
<dbReference type="PANTHER" id="PTHR48111">
    <property type="entry name" value="REGULATOR OF RPOS"/>
    <property type="match status" value="1"/>
</dbReference>
<dbReference type="GO" id="GO:0000976">
    <property type="term" value="F:transcription cis-regulatory region binding"/>
    <property type="evidence" value="ECO:0007669"/>
    <property type="project" value="TreeGrafter"/>
</dbReference>
<gene>
    <name evidence="10" type="ORF">MED92_13111</name>
</gene>
<dbReference type="SMART" id="SM00862">
    <property type="entry name" value="Trans_reg_C"/>
    <property type="match status" value="1"/>
</dbReference>
<evidence type="ECO:0000256" key="2">
    <source>
        <dbReference type="ARBA" id="ARBA00023012"/>
    </source>
</evidence>
<dbReference type="RefSeq" id="WP_007020258.1">
    <property type="nucleotide sequence ID" value="NZ_CH724125.1"/>
</dbReference>
<organism evidence="10 11">
    <name type="scientific">Neptuniibacter caesariensis</name>
    <dbReference type="NCBI Taxonomy" id="207954"/>
    <lineage>
        <taxon>Bacteria</taxon>
        <taxon>Pseudomonadati</taxon>
        <taxon>Pseudomonadota</taxon>
        <taxon>Gammaproteobacteria</taxon>
        <taxon>Oceanospirillales</taxon>
        <taxon>Oceanospirillaceae</taxon>
        <taxon>Neptuniibacter</taxon>
    </lineage>
</organism>
<proteinExistence type="predicted"/>
<keyword evidence="2" id="KW-0902">Two-component regulatory system</keyword>
<keyword evidence="1 6" id="KW-0597">Phosphoprotein</keyword>
<dbReference type="GO" id="GO:0005829">
    <property type="term" value="C:cytosol"/>
    <property type="evidence" value="ECO:0007669"/>
    <property type="project" value="TreeGrafter"/>
</dbReference>
<evidence type="ECO:0000256" key="7">
    <source>
        <dbReference type="PROSITE-ProRule" id="PRU01091"/>
    </source>
</evidence>
<dbReference type="PANTHER" id="PTHR48111:SF4">
    <property type="entry name" value="DNA-BINDING DUAL TRANSCRIPTIONAL REGULATOR OMPR"/>
    <property type="match status" value="1"/>
</dbReference>
<dbReference type="Gene3D" id="6.10.250.690">
    <property type="match status" value="1"/>
</dbReference>
<keyword evidence="4 7" id="KW-0238">DNA-binding</keyword>
<dbReference type="InterPro" id="IPR039420">
    <property type="entry name" value="WalR-like"/>
</dbReference>
<dbReference type="Pfam" id="PF00072">
    <property type="entry name" value="Response_reg"/>
    <property type="match status" value="1"/>
</dbReference>
<sequence length="236" mass="27059">MTPNISTPLIYVIEDERDLGELICSTLDGFRYRTEYCPTGTAALEQLAKQAPDICIVDLNLPDMDGMQLVKQFEEQEIGVIIVSGRDGLTDRVLGLEFGADDYITKPFEPRELVARVQSLTRRLRKRQSEVVDQPKTARFGLWSFQPESLCLRHEEKGDDSLSRAEGDMLLALLKHPYQILSRDQLLGENCVPYDRSIDVRMSRLRKKIEEDPQQPELIKTVYGAGYMFTSEVRWE</sequence>
<name>A0A7U8C7N1_NEPCE</name>
<protein>
    <submittedName>
        <fullName evidence="10">DNA-binding response regulator</fullName>
    </submittedName>
</protein>
<evidence type="ECO:0000256" key="1">
    <source>
        <dbReference type="ARBA" id="ARBA00022553"/>
    </source>
</evidence>
<dbReference type="InterPro" id="IPR036388">
    <property type="entry name" value="WH-like_DNA-bd_sf"/>
</dbReference>
<dbReference type="GO" id="GO:0032993">
    <property type="term" value="C:protein-DNA complex"/>
    <property type="evidence" value="ECO:0007669"/>
    <property type="project" value="TreeGrafter"/>
</dbReference>
<comment type="caution">
    <text evidence="10">The sequence shown here is derived from an EMBL/GenBank/DDBJ whole genome shotgun (WGS) entry which is preliminary data.</text>
</comment>
<evidence type="ECO:0000259" key="9">
    <source>
        <dbReference type="PROSITE" id="PS51755"/>
    </source>
</evidence>
<evidence type="ECO:0000256" key="5">
    <source>
        <dbReference type="ARBA" id="ARBA00023163"/>
    </source>
</evidence>
<keyword evidence="11" id="KW-1185">Reference proteome</keyword>
<reference evidence="10 11" key="1">
    <citation type="submission" date="2006-02" db="EMBL/GenBank/DDBJ databases">
        <authorList>
            <person name="Pinhassi J."/>
            <person name="Pedros-Alio C."/>
            <person name="Ferriera S."/>
            <person name="Johnson J."/>
            <person name="Kravitz S."/>
            <person name="Halpern A."/>
            <person name="Remington K."/>
            <person name="Beeson K."/>
            <person name="Tran B."/>
            <person name="Rogers Y.-H."/>
            <person name="Friedman R."/>
            <person name="Venter J.C."/>
        </authorList>
    </citation>
    <scope>NUCLEOTIDE SEQUENCE [LARGE SCALE GENOMIC DNA]</scope>
    <source>
        <strain evidence="10 11">MED92</strain>
    </source>
</reference>
<keyword evidence="5" id="KW-0804">Transcription</keyword>
<feature type="modified residue" description="4-aspartylphosphate" evidence="6">
    <location>
        <position position="58"/>
    </location>
</feature>
<dbReference type="InterPro" id="IPR011006">
    <property type="entry name" value="CheY-like_superfamily"/>
</dbReference>
<dbReference type="Proteomes" id="UP000002171">
    <property type="component" value="Unassembled WGS sequence"/>
</dbReference>
<dbReference type="Gene3D" id="1.10.10.10">
    <property type="entry name" value="Winged helix-like DNA-binding domain superfamily/Winged helix DNA-binding domain"/>
    <property type="match status" value="1"/>
</dbReference>
<evidence type="ECO:0000256" key="6">
    <source>
        <dbReference type="PROSITE-ProRule" id="PRU00169"/>
    </source>
</evidence>
<dbReference type="PROSITE" id="PS51755">
    <property type="entry name" value="OMPR_PHOB"/>
    <property type="match status" value="1"/>
</dbReference>
<dbReference type="AlphaFoldDB" id="A0A7U8C7N1"/>
<feature type="DNA-binding region" description="OmpR/PhoB-type" evidence="7">
    <location>
        <begin position="135"/>
        <end position="231"/>
    </location>
</feature>
<dbReference type="EMBL" id="AAOW01000007">
    <property type="protein sequence ID" value="EAR61595.1"/>
    <property type="molecule type" value="Genomic_DNA"/>
</dbReference>